<accession>A0AAD3TEI4</accession>
<name>A0AAD3TEI4_NEPGR</name>
<evidence type="ECO:0000313" key="2">
    <source>
        <dbReference type="EMBL" id="GMH28105.1"/>
    </source>
</evidence>
<reference evidence="2" key="1">
    <citation type="submission" date="2023-05" db="EMBL/GenBank/DDBJ databases">
        <title>Nepenthes gracilis genome sequencing.</title>
        <authorList>
            <person name="Fukushima K."/>
        </authorList>
    </citation>
    <scope>NUCLEOTIDE SEQUENCE</scope>
    <source>
        <strain evidence="2">SING2019-196</strain>
    </source>
</reference>
<organism evidence="2 3">
    <name type="scientific">Nepenthes gracilis</name>
    <name type="common">Slender pitcher plant</name>
    <dbReference type="NCBI Taxonomy" id="150966"/>
    <lineage>
        <taxon>Eukaryota</taxon>
        <taxon>Viridiplantae</taxon>
        <taxon>Streptophyta</taxon>
        <taxon>Embryophyta</taxon>
        <taxon>Tracheophyta</taxon>
        <taxon>Spermatophyta</taxon>
        <taxon>Magnoliopsida</taxon>
        <taxon>eudicotyledons</taxon>
        <taxon>Gunneridae</taxon>
        <taxon>Pentapetalae</taxon>
        <taxon>Caryophyllales</taxon>
        <taxon>Nepenthaceae</taxon>
        <taxon>Nepenthes</taxon>
    </lineage>
</organism>
<sequence length="72" mass="7827">MNVRFLGIILADKDLFKPEIHASGIAAAESRSTRKDGRASGQPEYTGSVLVLAIVLSNLLVQFELAVVLLFR</sequence>
<dbReference type="AlphaFoldDB" id="A0AAD3TEI4"/>
<gene>
    <name evidence="2" type="ORF">Nepgr_029948</name>
</gene>
<feature type="transmembrane region" description="Helical" evidence="1">
    <location>
        <begin position="49"/>
        <end position="71"/>
    </location>
</feature>
<comment type="caution">
    <text evidence="2">The sequence shown here is derived from an EMBL/GenBank/DDBJ whole genome shotgun (WGS) entry which is preliminary data.</text>
</comment>
<protein>
    <submittedName>
        <fullName evidence="2">Uncharacterized protein</fullName>
    </submittedName>
</protein>
<keyword evidence="3" id="KW-1185">Reference proteome</keyword>
<proteinExistence type="predicted"/>
<dbReference type="Proteomes" id="UP001279734">
    <property type="component" value="Unassembled WGS sequence"/>
</dbReference>
<dbReference type="EMBL" id="BSYO01000034">
    <property type="protein sequence ID" value="GMH28105.1"/>
    <property type="molecule type" value="Genomic_DNA"/>
</dbReference>
<evidence type="ECO:0000256" key="1">
    <source>
        <dbReference type="SAM" id="Phobius"/>
    </source>
</evidence>
<keyword evidence="1" id="KW-0472">Membrane</keyword>
<keyword evidence="1" id="KW-0812">Transmembrane</keyword>
<keyword evidence="1" id="KW-1133">Transmembrane helix</keyword>
<evidence type="ECO:0000313" key="3">
    <source>
        <dbReference type="Proteomes" id="UP001279734"/>
    </source>
</evidence>